<dbReference type="PANTHER" id="PTHR33867:SF1">
    <property type="entry name" value="RIBOSOME MATURATION FACTOR RIMP"/>
    <property type="match status" value="1"/>
</dbReference>
<dbReference type="SUPFAM" id="SSF75420">
    <property type="entry name" value="YhbC-like, N-terminal domain"/>
    <property type="match status" value="1"/>
</dbReference>
<accession>A0A968GAJ4</accession>
<protein>
    <recommendedName>
        <fullName evidence="3">Ribosome maturation factor RimP</fullName>
    </recommendedName>
</protein>
<keyword evidence="1 3" id="KW-0963">Cytoplasm</keyword>
<evidence type="ECO:0000256" key="1">
    <source>
        <dbReference type="ARBA" id="ARBA00022490"/>
    </source>
</evidence>
<keyword evidence="6" id="KW-1185">Reference proteome</keyword>
<proteinExistence type="inferred from homology"/>
<dbReference type="HAMAP" id="MF_01077">
    <property type="entry name" value="RimP"/>
    <property type="match status" value="1"/>
</dbReference>
<sequence length="144" mass="15818">MSTSPNLEDTIVQLTQELGYSVVEITISPAKFGGKKVSLYIYKEHGIGLDDCSAVASSLNLELDVLYPEIDIALNVSTPGIDRQFKSNKEYSIFINQRVHIAYKNGASAIGIISSVAENGFYLDGTETLHLFQDIARAKLNPDY</sequence>
<dbReference type="GO" id="GO:0005829">
    <property type="term" value="C:cytosol"/>
    <property type="evidence" value="ECO:0007669"/>
    <property type="project" value="TreeGrafter"/>
</dbReference>
<dbReference type="AlphaFoldDB" id="A0A968GAJ4"/>
<dbReference type="Proteomes" id="UP000711995">
    <property type="component" value="Unassembled WGS sequence"/>
</dbReference>
<dbReference type="EMBL" id="JAATLJ010000001">
    <property type="protein sequence ID" value="NIZ40825.1"/>
    <property type="molecule type" value="Genomic_DNA"/>
</dbReference>
<evidence type="ECO:0000313" key="5">
    <source>
        <dbReference type="EMBL" id="NIZ40825.1"/>
    </source>
</evidence>
<comment type="caution">
    <text evidence="5">The sequence shown here is derived from an EMBL/GenBank/DDBJ whole genome shotgun (WGS) entry which is preliminary data.</text>
</comment>
<dbReference type="Pfam" id="PF02576">
    <property type="entry name" value="RimP_N"/>
    <property type="match status" value="1"/>
</dbReference>
<dbReference type="Gene3D" id="3.30.300.70">
    <property type="entry name" value="RimP-like superfamily, N-terminal"/>
    <property type="match status" value="1"/>
</dbReference>
<gene>
    <name evidence="3" type="primary">rimP</name>
    <name evidence="5" type="ORF">HCT14_04815</name>
</gene>
<dbReference type="GO" id="GO:0006412">
    <property type="term" value="P:translation"/>
    <property type="evidence" value="ECO:0007669"/>
    <property type="project" value="TreeGrafter"/>
</dbReference>
<dbReference type="GO" id="GO:0000028">
    <property type="term" value="P:ribosomal small subunit assembly"/>
    <property type="evidence" value="ECO:0007669"/>
    <property type="project" value="TreeGrafter"/>
</dbReference>
<reference evidence="5 6" key="1">
    <citation type="submission" date="2020-03" db="EMBL/GenBank/DDBJ databases">
        <title>Spirochaetal bacteria isolated from arthropods constitute a novel genus Entomospira genus novum within the order Spirochaetales.</title>
        <authorList>
            <person name="Grana-Miraglia L."/>
            <person name="Sikutova S."/>
            <person name="Fingerle V."/>
            <person name="Sing A."/>
            <person name="Castillo-Ramirez S."/>
            <person name="Margos G."/>
            <person name="Rudolf I."/>
        </authorList>
    </citation>
    <scope>NUCLEOTIDE SEQUENCE [LARGE SCALE GENOMIC DNA]</scope>
    <source>
        <strain evidence="5 6">BR193</strain>
    </source>
</reference>
<dbReference type="InterPro" id="IPR035956">
    <property type="entry name" value="RimP_N_sf"/>
</dbReference>
<organism evidence="5 6">
    <name type="scientific">Entomospira entomophila</name>
    <dbReference type="NCBI Taxonomy" id="2719988"/>
    <lineage>
        <taxon>Bacteria</taxon>
        <taxon>Pseudomonadati</taxon>
        <taxon>Spirochaetota</taxon>
        <taxon>Spirochaetia</taxon>
        <taxon>Spirochaetales</taxon>
        <taxon>Spirochaetaceae</taxon>
        <taxon>Entomospira</taxon>
    </lineage>
</organism>
<comment type="similarity">
    <text evidence="3">Belongs to the RimP family.</text>
</comment>
<evidence type="ECO:0000259" key="4">
    <source>
        <dbReference type="Pfam" id="PF02576"/>
    </source>
</evidence>
<dbReference type="RefSeq" id="WP_167700414.1">
    <property type="nucleotide sequence ID" value="NZ_CP118174.1"/>
</dbReference>
<name>A0A968GAJ4_9SPIO</name>
<comment type="subcellular location">
    <subcellularLocation>
        <location evidence="3">Cytoplasm</location>
    </subcellularLocation>
</comment>
<feature type="domain" description="Ribosome maturation factor RimP N-terminal" evidence="4">
    <location>
        <begin position="11"/>
        <end position="82"/>
    </location>
</feature>
<evidence type="ECO:0000256" key="2">
    <source>
        <dbReference type="ARBA" id="ARBA00022517"/>
    </source>
</evidence>
<comment type="function">
    <text evidence="3">Required for maturation of 30S ribosomal subunits.</text>
</comment>
<dbReference type="InterPro" id="IPR028989">
    <property type="entry name" value="RimP_N"/>
</dbReference>
<dbReference type="InterPro" id="IPR003728">
    <property type="entry name" value="Ribosome_maturation_RimP"/>
</dbReference>
<evidence type="ECO:0000313" key="6">
    <source>
        <dbReference type="Proteomes" id="UP000711995"/>
    </source>
</evidence>
<dbReference type="PANTHER" id="PTHR33867">
    <property type="entry name" value="RIBOSOME MATURATION FACTOR RIMP"/>
    <property type="match status" value="1"/>
</dbReference>
<evidence type="ECO:0000256" key="3">
    <source>
        <dbReference type="HAMAP-Rule" id="MF_01077"/>
    </source>
</evidence>
<keyword evidence="2 3" id="KW-0690">Ribosome biogenesis</keyword>